<feature type="transmembrane region" description="Helical" evidence="11">
    <location>
        <begin position="60"/>
        <end position="80"/>
    </location>
</feature>
<evidence type="ECO:0000256" key="6">
    <source>
        <dbReference type="ARBA" id="ARBA00022741"/>
    </source>
</evidence>
<feature type="transmembrane region" description="Helical" evidence="11">
    <location>
        <begin position="144"/>
        <end position="161"/>
    </location>
</feature>
<evidence type="ECO:0000256" key="8">
    <source>
        <dbReference type="ARBA" id="ARBA00022970"/>
    </source>
</evidence>
<feature type="transmembrane region" description="Helical" evidence="11">
    <location>
        <begin position="336"/>
        <end position="353"/>
    </location>
</feature>
<feature type="transmembrane region" description="Helical" evidence="11">
    <location>
        <begin position="544"/>
        <end position="570"/>
    </location>
</feature>
<feature type="transmembrane region" description="Helical" evidence="11">
    <location>
        <begin position="507"/>
        <end position="524"/>
    </location>
</feature>
<evidence type="ECO:0000256" key="2">
    <source>
        <dbReference type="ARBA" id="ARBA00005417"/>
    </source>
</evidence>
<dbReference type="EMBL" id="VLKE01000001">
    <property type="protein sequence ID" value="TWH65327.1"/>
    <property type="molecule type" value="Genomic_DNA"/>
</dbReference>
<keyword evidence="3" id="KW-0813">Transport</keyword>
<dbReference type="InterPro" id="IPR043428">
    <property type="entry name" value="LivM-like"/>
</dbReference>
<gene>
    <name evidence="13" type="ORF">JD77_00263</name>
</gene>
<feature type="transmembrane region" description="Helical" evidence="11">
    <location>
        <begin position="6"/>
        <end position="27"/>
    </location>
</feature>
<dbReference type="SMART" id="SM00382">
    <property type="entry name" value="AAA"/>
    <property type="match status" value="1"/>
</dbReference>
<dbReference type="InterPro" id="IPR003593">
    <property type="entry name" value="AAA+_ATPase"/>
</dbReference>
<dbReference type="InterPro" id="IPR032823">
    <property type="entry name" value="BCA_ABC_TP_C"/>
</dbReference>
<feature type="transmembrane region" description="Helical" evidence="11">
    <location>
        <begin position="92"/>
        <end position="112"/>
    </location>
</feature>
<dbReference type="PROSITE" id="PS50893">
    <property type="entry name" value="ABC_TRANSPORTER_2"/>
    <property type="match status" value="1"/>
</dbReference>
<evidence type="ECO:0000256" key="1">
    <source>
        <dbReference type="ARBA" id="ARBA00004651"/>
    </source>
</evidence>
<dbReference type="GO" id="GO:0015658">
    <property type="term" value="F:branched-chain amino acid transmembrane transporter activity"/>
    <property type="evidence" value="ECO:0007669"/>
    <property type="project" value="InterPro"/>
</dbReference>
<reference evidence="13 14" key="1">
    <citation type="submission" date="2019-07" db="EMBL/GenBank/DDBJ databases">
        <title>R&amp;d 2014.</title>
        <authorList>
            <person name="Klenk H.-P."/>
        </authorList>
    </citation>
    <scope>NUCLEOTIDE SEQUENCE [LARGE SCALE GENOMIC DNA]</scope>
    <source>
        <strain evidence="13 14">DSM 43868</strain>
    </source>
</reference>
<dbReference type="OrthoDB" id="9805514at2"/>
<protein>
    <recommendedName>
        <fullName evidence="12">ABC transporter domain-containing protein</fullName>
    </recommendedName>
</protein>
<dbReference type="InterPro" id="IPR027417">
    <property type="entry name" value="P-loop_NTPase"/>
</dbReference>
<keyword evidence="6" id="KW-0547">Nucleotide-binding</keyword>
<dbReference type="GO" id="GO:0005886">
    <property type="term" value="C:plasma membrane"/>
    <property type="evidence" value="ECO:0007669"/>
    <property type="project" value="UniProtKB-SubCell"/>
</dbReference>
<evidence type="ECO:0000256" key="9">
    <source>
        <dbReference type="ARBA" id="ARBA00022989"/>
    </source>
</evidence>
<keyword evidence="7" id="KW-0067">ATP-binding</keyword>
<evidence type="ECO:0000313" key="13">
    <source>
        <dbReference type="EMBL" id="TWH65327.1"/>
    </source>
</evidence>
<dbReference type="CDD" id="cd03219">
    <property type="entry name" value="ABC_Mj1267_LivG_branched"/>
    <property type="match status" value="1"/>
</dbReference>
<dbReference type="InterPro" id="IPR001851">
    <property type="entry name" value="ABC_transp_permease"/>
</dbReference>
<evidence type="ECO:0000256" key="4">
    <source>
        <dbReference type="ARBA" id="ARBA00022475"/>
    </source>
</evidence>
<dbReference type="Pfam" id="PF00005">
    <property type="entry name" value="ABC_tran"/>
    <property type="match status" value="1"/>
</dbReference>
<evidence type="ECO:0000256" key="7">
    <source>
        <dbReference type="ARBA" id="ARBA00022840"/>
    </source>
</evidence>
<dbReference type="PANTHER" id="PTHR43820">
    <property type="entry name" value="HIGH-AFFINITY BRANCHED-CHAIN AMINO ACID TRANSPORT ATP-BINDING PROTEIN LIVF"/>
    <property type="match status" value="1"/>
</dbReference>
<dbReference type="GO" id="GO:0005524">
    <property type="term" value="F:ATP binding"/>
    <property type="evidence" value="ECO:0007669"/>
    <property type="project" value="UniProtKB-KW"/>
</dbReference>
<feature type="transmembrane region" description="Helical" evidence="11">
    <location>
        <begin position="34"/>
        <end position="54"/>
    </location>
</feature>
<dbReference type="InterPro" id="IPR052156">
    <property type="entry name" value="BCAA_Transport_ATP-bd_LivF"/>
</dbReference>
<dbReference type="Pfam" id="PF02653">
    <property type="entry name" value="BPD_transp_2"/>
    <property type="match status" value="2"/>
</dbReference>
<dbReference type="PANTHER" id="PTHR43820:SF3">
    <property type="entry name" value="BRANCHED-CHAIN AMINO ACID TRANSPORT SYSTEM,ATP-BINDING PROTEIN"/>
    <property type="match status" value="1"/>
</dbReference>
<keyword evidence="4" id="KW-1003">Cell membrane</keyword>
<evidence type="ECO:0000256" key="5">
    <source>
        <dbReference type="ARBA" id="ARBA00022692"/>
    </source>
</evidence>
<comment type="caution">
    <text evidence="13">The sequence shown here is derived from an EMBL/GenBank/DDBJ whole genome shotgun (WGS) entry which is preliminary data.</text>
</comment>
<feature type="transmembrane region" description="Helical" evidence="11">
    <location>
        <begin position="306"/>
        <end position="324"/>
    </location>
</feature>
<evidence type="ECO:0000256" key="3">
    <source>
        <dbReference type="ARBA" id="ARBA00022448"/>
    </source>
</evidence>
<dbReference type="SUPFAM" id="SSF52540">
    <property type="entry name" value="P-loop containing nucleoside triphosphate hydrolases"/>
    <property type="match status" value="1"/>
</dbReference>
<dbReference type="CDD" id="cd06582">
    <property type="entry name" value="TM_PBP1_LivH_like"/>
    <property type="match status" value="1"/>
</dbReference>
<accession>A0A562I2Q7</accession>
<comment type="similarity">
    <text evidence="2">Belongs to the ABC transporter superfamily.</text>
</comment>
<evidence type="ECO:0000313" key="14">
    <source>
        <dbReference type="Proteomes" id="UP000319825"/>
    </source>
</evidence>
<keyword evidence="9 11" id="KW-1133">Transmembrane helix</keyword>
<feature type="transmembrane region" description="Helical" evidence="11">
    <location>
        <begin position="412"/>
        <end position="431"/>
    </location>
</feature>
<keyword evidence="14" id="KW-1185">Reference proteome</keyword>
<feature type="transmembrane region" description="Helical" evidence="11">
    <location>
        <begin position="219"/>
        <end position="236"/>
    </location>
</feature>
<keyword evidence="8" id="KW-0029">Amino-acid transport</keyword>
<keyword evidence="5 11" id="KW-0812">Transmembrane</keyword>
<dbReference type="InterPro" id="IPR003439">
    <property type="entry name" value="ABC_transporter-like_ATP-bd"/>
</dbReference>
<feature type="transmembrane region" description="Helical" evidence="11">
    <location>
        <begin position="265"/>
        <end position="285"/>
    </location>
</feature>
<feature type="domain" description="ABC transporter" evidence="12">
    <location>
        <begin position="644"/>
        <end position="892"/>
    </location>
</feature>
<feature type="transmembrane region" description="Helical" evidence="11">
    <location>
        <begin position="193"/>
        <end position="213"/>
    </location>
</feature>
<dbReference type="AlphaFoldDB" id="A0A562I2Q7"/>
<sequence length="911" mass="95937">MSSLLPYIIAGITTGAVYGLAGSGLVITYKTSGIFNFAHGAIAAVAAYLFYWLWQVHGVPWPIAFALAVPVLGAVLGVVLELVGRHIVHRRVALQIVGTVGMILMVQALATLKFGPDPLRMDQYLPGGKSTFDLAGVNIGWDQLQVTCVAVLAAAALYTFFRRSRMGLAMRAVVDDDALVGLHGTNPNRVRRAAWIIGSTLASASGVLLAPMVGLESIALTYLVVSAIGAAAFGGFTSIPLTSVGGLVLGVVAALLQRWTIEVSWLSGLPISLPFIVLLVALMVTPKRKLGEARQTQQRIVVRTRAPGSVMAIMAVIVVGLLALAPRYAELELINYMHGLTLMIMLLSLGLLVRTSGQVSMCHAAFAGIGAFTFSQIVTQAGLGWAPAVLLGALVVVPVAALVALPAIRLRGLFLALATLAFGIAVERLVYPLDFAFGNDGVGRLMPRPSWAETDEAFYYLLLSITVATAVFMYLIDRGRLGRMLRGLSESPTAVQAMGLTTSSIKVLVFALSGFFAGLSGILYGTTVSYATYVDANYTSFHSLVLLVIFVIAPLGAPWYAIFGLPVAILPAYLHGEGLENWLNLLFGAFAVAVSLQGGAAPLPKRFSDLLARFAWSPQGRSVTLADLPSVPGAAPRPPGADGLDVRELRVHFGGLRAVDGVTISAPMGRVTGLIGPNGAGKTTMFNACSGLVRSTTGRVLLHGEDIGGLSAQRRARAGLGRTFQVTELCGSLTVRENVAMGREAAAAGWNPLSQMAVRVAPGERSVVAAATESALELCGIAALAEVPAGNLSTGERRLVEVARCLAGDFDVLMLDEPSAGLDHAESDRLRAVLERVVQERNCAILLVEHDMAFVMQVCDYLYVIDFGKPLFEGTPAEVAASAVVQAAYLGSSFAQHLPKADNCLVTGGTP</sequence>
<dbReference type="Proteomes" id="UP000319825">
    <property type="component" value="Unassembled WGS sequence"/>
</dbReference>
<dbReference type="CDD" id="cd06581">
    <property type="entry name" value="TM_PBP1_LivM_like"/>
    <property type="match status" value="1"/>
</dbReference>
<keyword evidence="10 11" id="KW-0472">Membrane</keyword>
<proteinExistence type="inferred from homology"/>
<dbReference type="RefSeq" id="WP_145772678.1">
    <property type="nucleotide sequence ID" value="NZ_BAAATQ010000384.1"/>
</dbReference>
<feature type="transmembrane region" description="Helical" evidence="11">
    <location>
        <begin position="241"/>
        <end position="259"/>
    </location>
</feature>
<feature type="transmembrane region" description="Helical" evidence="11">
    <location>
        <begin position="384"/>
        <end position="405"/>
    </location>
</feature>
<feature type="transmembrane region" description="Helical" evidence="11">
    <location>
        <begin position="582"/>
        <end position="603"/>
    </location>
</feature>
<feature type="transmembrane region" description="Helical" evidence="11">
    <location>
        <begin position="457"/>
        <end position="476"/>
    </location>
</feature>
<dbReference type="Gene3D" id="3.40.50.300">
    <property type="entry name" value="P-loop containing nucleotide triphosphate hydrolases"/>
    <property type="match status" value="1"/>
</dbReference>
<evidence type="ECO:0000259" key="12">
    <source>
        <dbReference type="PROSITE" id="PS50893"/>
    </source>
</evidence>
<evidence type="ECO:0000256" key="10">
    <source>
        <dbReference type="ARBA" id="ARBA00023136"/>
    </source>
</evidence>
<dbReference type="Pfam" id="PF12399">
    <property type="entry name" value="BCA_ABC_TP_C"/>
    <property type="match status" value="1"/>
</dbReference>
<name>A0A562I2Q7_MICOL</name>
<evidence type="ECO:0000256" key="11">
    <source>
        <dbReference type="SAM" id="Phobius"/>
    </source>
</evidence>
<dbReference type="GO" id="GO:0015807">
    <property type="term" value="P:L-amino acid transport"/>
    <property type="evidence" value="ECO:0007669"/>
    <property type="project" value="TreeGrafter"/>
</dbReference>
<dbReference type="GO" id="GO:0016887">
    <property type="term" value="F:ATP hydrolysis activity"/>
    <property type="evidence" value="ECO:0007669"/>
    <property type="project" value="InterPro"/>
</dbReference>
<feature type="transmembrane region" description="Helical" evidence="11">
    <location>
        <begin position="360"/>
        <end position="378"/>
    </location>
</feature>
<organism evidence="13 14">
    <name type="scientific">Micromonospora olivasterospora</name>
    <dbReference type="NCBI Taxonomy" id="1880"/>
    <lineage>
        <taxon>Bacteria</taxon>
        <taxon>Bacillati</taxon>
        <taxon>Actinomycetota</taxon>
        <taxon>Actinomycetes</taxon>
        <taxon>Micromonosporales</taxon>
        <taxon>Micromonosporaceae</taxon>
        <taxon>Micromonospora</taxon>
    </lineage>
</organism>
<comment type="subcellular location">
    <subcellularLocation>
        <location evidence="1">Cell membrane</location>
        <topology evidence="1">Multi-pass membrane protein</topology>
    </subcellularLocation>
</comment>